<dbReference type="InterPro" id="IPR000871">
    <property type="entry name" value="Beta-lactam_class-A"/>
</dbReference>
<dbReference type="Pfam" id="PF13354">
    <property type="entry name" value="Beta-lactamase2"/>
    <property type="match status" value="1"/>
</dbReference>
<sequence>MTQEFDRMSDSVAPPADISRKGTGITRENGYDAARRRIRRAYRRQVARVGGTWHALVTMAGPDGTHLPAVDDRADQVVPAASINKLAIACAVLDKIDRGVLRLDQRVELRPEDVLDGDGIYHRQPVWGDRLTLANVLAAMLMLSDNTAVRLCGLVCTGVEVNEYLSTRGFTHTRVEPLPDDPRRMFLGTTTPHETHALLSGLVGGAMIPDGMVPGGIVPGGTVPGGIAPGGIVPGGMVSPASTRFLLDVLRGYTDGVRRTMSSTERLRTVSKYGALDDGRHEAGVMFDADGTARVIFCLFSELPGHGHNYGATHPLVEAHARLGRCMFDQLPT</sequence>
<feature type="region of interest" description="Disordered" evidence="1">
    <location>
        <begin position="1"/>
        <end position="25"/>
    </location>
</feature>
<dbReference type="Proteomes" id="UP000599074">
    <property type="component" value="Unassembled WGS sequence"/>
</dbReference>
<comment type="caution">
    <text evidence="3">The sequence shown here is derived from an EMBL/GenBank/DDBJ whole genome shotgun (WGS) entry which is preliminary data.</text>
</comment>
<dbReference type="AlphaFoldDB" id="A0A8J3T8W3"/>
<keyword evidence="4" id="KW-1185">Reference proteome</keyword>
<keyword evidence="3" id="KW-0378">Hydrolase</keyword>
<dbReference type="Gene3D" id="3.40.710.10">
    <property type="entry name" value="DD-peptidase/beta-lactamase superfamily"/>
    <property type="match status" value="1"/>
</dbReference>
<dbReference type="GO" id="GO:0030655">
    <property type="term" value="P:beta-lactam antibiotic catabolic process"/>
    <property type="evidence" value="ECO:0007669"/>
    <property type="project" value="InterPro"/>
</dbReference>
<dbReference type="EMBL" id="BOON01000001">
    <property type="protein sequence ID" value="GII20444.1"/>
    <property type="molecule type" value="Genomic_DNA"/>
</dbReference>
<dbReference type="SUPFAM" id="SSF56601">
    <property type="entry name" value="beta-lactamase/transpeptidase-like"/>
    <property type="match status" value="1"/>
</dbReference>
<dbReference type="GO" id="GO:0008800">
    <property type="term" value="F:beta-lactamase activity"/>
    <property type="evidence" value="ECO:0007669"/>
    <property type="project" value="InterPro"/>
</dbReference>
<evidence type="ECO:0000313" key="4">
    <source>
        <dbReference type="Proteomes" id="UP000599074"/>
    </source>
</evidence>
<evidence type="ECO:0000256" key="1">
    <source>
        <dbReference type="SAM" id="MobiDB-lite"/>
    </source>
</evidence>
<reference evidence="3" key="1">
    <citation type="submission" date="2021-01" db="EMBL/GenBank/DDBJ databases">
        <title>Whole genome shotgun sequence of Planosporangium mesophilum NBRC 109066.</title>
        <authorList>
            <person name="Komaki H."/>
            <person name="Tamura T."/>
        </authorList>
    </citation>
    <scope>NUCLEOTIDE SEQUENCE</scope>
    <source>
        <strain evidence="3">NBRC 109066</strain>
    </source>
</reference>
<gene>
    <name evidence="3" type="ORF">Pme01_00410</name>
</gene>
<name>A0A8J3T8W3_9ACTN</name>
<evidence type="ECO:0000313" key="3">
    <source>
        <dbReference type="EMBL" id="GII20444.1"/>
    </source>
</evidence>
<dbReference type="InterPro" id="IPR045155">
    <property type="entry name" value="Beta-lactam_cat"/>
</dbReference>
<evidence type="ECO:0000259" key="2">
    <source>
        <dbReference type="Pfam" id="PF13354"/>
    </source>
</evidence>
<protein>
    <submittedName>
        <fullName evidence="3">Serine hydrolase</fullName>
    </submittedName>
</protein>
<accession>A0A8J3T8W3</accession>
<feature type="domain" description="Beta-lactamase class A catalytic" evidence="2">
    <location>
        <begin position="72"/>
        <end position="208"/>
    </location>
</feature>
<proteinExistence type="predicted"/>
<organism evidence="3 4">
    <name type="scientific">Planosporangium mesophilum</name>
    <dbReference type="NCBI Taxonomy" id="689768"/>
    <lineage>
        <taxon>Bacteria</taxon>
        <taxon>Bacillati</taxon>
        <taxon>Actinomycetota</taxon>
        <taxon>Actinomycetes</taxon>
        <taxon>Micromonosporales</taxon>
        <taxon>Micromonosporaceae</taxon>
        <taxon>Planosporangium</taxon>
    </lineage>
</organism>
<dbReference type="PANTHER" id="PTHR35333:SF3">
    <property type="entry name" value="BETA-LACTAMASE-TYPE TRANSPEPTIDASE FOLD CONTAINING PROTEIN"/>
    <property type="match status" value="1"/>
</dbReference>
<dbReference type="GO" id="GO:0046677">
    <property type="term" value="P:response to antibiotic"/>
    <property type="evidence" value="ECO:0007669"/>
    <property type="project" value="InterPro"/>
</dbReference>
<dbReference type="PANTHER" id="PTHR35333">
    <property type="entry name" value="BETA-LACTAMASE"/>
    <property type="match status" value="1"/>
</dbReference>
<dbReference type="InterPro" id="IPR012338">
    <property type="entry name" value="Beta-lactam/transpept-like"/>
</dbReference>